<dbReference type="Gene3D" id="1.10.150.670">
    <property type="entry name" value="Crossover junction endonuclease EME1, DNA-binding domain"/>
    <property type="match status" value="1"/>
</dbReference>
<sequence length="526" mass="59101">MDQVIVLSSSDEDECISDAPSASQKIEQDSSLLPQVDCDDFDNFDYGILDRDEVLCLPSKNNSSSGYSPYLGGQRDKVRKAHDLSDSDDEENVNKQSNTNESSDDELPDLDIDLGPSTSAAKKDGKSAELNLRACEETLPESKLGRQQKREENKQLKQLERAEKANQRQALRQEREQKKKEAAHAKALKQATAEVGRSKKPGECLKWVTCILDPGLLKADYSGELLTALRTCEIEYKVEDCLIPNSVTWERRIQNVTVDDDMTVQRAITIQNEPLVLVVWMWNKIVEEIHSNQLLPSVEEILSLLPGRDLTIAIYGLEDYFKFQKTQKRRDIRSDVLGTGPSKKKAKEGTFEAAPTVSRGDVEYALAEVQIKWGISHRCINSKIDMANLVCQLTKAIAEAPFKQEKHKKDADRLDWYALGDSKDCVVVDKEGNGSLQLWQRQLCQFPLASRETSEAIASVYPSPISLLQAYERCSKEEEAQLLLEDIPVRRGPGPLSTARRIGPQLSKKIHTFFTTFDENSLIAPD</sequence>
<keyword evidence="4" id="KW-0540">Nuclease</keyword>
<dbReference type="GO" id="GO:0031297">
    <property type="term" value="P:replication fork processing"/>
    <property type="evidence" value="ECO:0007669"/>
    <property type="project" value="TreeGrafter"/>
</dbReference>
<dbReference type="OrthoDB" id="343092at2759"/>
<evidence type="ECO:0000256" key="6">
    <source>
        <dbReference type="ARBA" id="ARBA00022759"/>
    </source>
</evidence>
<keyword evidence="6 17" id="KW-0255">Endonuclease</keyword>
<dbReference type="GO" id="GO:0008821">
    <property type="term" value="F:crossover junction DNA endonuclease activity"/>
    <property type="evidence" value="ECO:0007669"/>
    <property type="project" value="TreeGrafter"/>
</dbReference>
<dbReference type="FunFam" id="1.10.150.670:FF:000002">
    <property type="entry name" value="Crossover junction endonuclease EME1"/>
    <property type="match status" value="1"/>
</dbReference>
<dbReference type="GO" id="GO:0005634">
    <property type="term" value="C:nucleus"/>
    <property type="evidence" value="ECO:0007669"/>
    <property type="project" value="UniProtKB-SubCell"/>
</dbReference>
<gene>
    <name evidence="17" type="primary">LOC117641277</name>
</gene>
<evidence type="ECO:0000256" key="3">
    <source>
        <dbReference type="ARBA" id="ARBA00005313"/>
    </source>
</evidence>
<feature type="region of interest" description="Disordered" evidence="14">
    <location>
        <begin position="58"/>
        <end position="128"/>
    </location>
</feature>
<dbReference type="SMART" id="SM00891">
    <property type="entry name" value="ERCC4"/>
    <property type="match status" value="1"/>
</dbReference>
<dbReference type="AlphaFoldDB" id="A0A6P8YC21"/>
<feature type="compositionally biased region" description="Acidic residues" evidence="14">
    <location>
        <begin position="102"/>
        <end position="112"/>
    </location>
</feature>
<dbReference type="CTD" id="36136"/>
<evidence type="ECO:0000256" key="1">
    <source>
        <dbReference type="ARBA" id="ARBA00001946"/>
    </source>
</evidence>
<keyword evidence="7" id="KW-0227">DNA damage</keyword>
<evidence type="ECO:0000256" key="8">
    <source>
        <dbReference type="ARBA" id="ARBA00022801"/>
    </source>
</evidence>
<dbReference type="GO" id="GO:0003677">
    <property type="term" value="F:DNA binding"/>
    <property type="evidence" value="ECO:0007669"/>
    <property type="project" value="InterPro"/>
</dbReference>
<dbReference type="KEGG" id="tpal:117641277"/>
<dbReference type="Proteomes" id="UP000515158">
    <property type="component" value="Unplaced"/>
</dbReference>
<reference evidence="17" key="1">
    <citation type="submission" date="2025-08" db="UniProtKB">
        <authorList>
            <consortium name="RefSeq"/>
        </authorList>
    </citation>
    <scope>IDENTIFICATION</scope>
    <source>
        <tissue evidence="17">Total insect</tissue>
    </source>
</reference>
<keyword evidence="12" id="KW-0539">Nucleus</keyword>
<feature type="region of interest" description="Disordered" evidence="14">
    <location>
        <begin position="1"/>
        <end position="30"/>
    </location>
</feature>
<feature type="compositionally biased region" description="Polar residues" evidence="14">
    <location>
        <begin position="20"/>
        <end position="30"/>
    </location>
</feature>
<comment type="subcellular location">
    <subcellularLocation>
        <location evidence="2">Nucleus</location>
    </subcellularLocation>
</comment>
<name>A0A6P8YC21_THRPL</name>
<keyword evidence="9" id="KW-0460">Magnesium</keyword>
<keyword evidence="8" id="KW-0378">Hydrolase</keyword>
<protein>
    <submittedName>
        <fullName evidence="17">Crossover junction endonuclease EME1</fullName>
    </submittedName>
</protein>
<evidence type="ECO:0000256" key="11">
    <source>
        <dbReference type="ARBA" id="ARBA00023204"/>
    </source>
</evidence>
<comment type="cofactor">
    <cofactor evidence="1">
        <name>Mg(2+)</name>
        <dbReference type="ChEBI" id="CHEBI:18420"/>
    </cofactor>
</comment>
<dbReference type="GeneID" id="117641277"/>
<evidence type="ECO:0000313" key="16">
    <source>
        <dbReference type="Proteomes" id="UP000515158"/>
    </source>
</evidence>
<keyword evidence="11" id="KW-0234">DNA repair</keyword>
<organism evidence="17">
    <name type="scientific">Thrips palmi</name>
    <name type="common">Melon thrips</name>
    <dbReference type="NCBI Taxonomy" id="161013"/>
    <lineage>
        <taxon>Eukaryota</taxon>
        <taxon>Metazoa</taxon>
        <taxon>Ecdysozoa</taxon>
        <taxon>Arthropoda</taxon>
        <taxon>Hexapoda</taxon>
        <taxon>Insecta</taxon>
        <taxon>Pterygota</taxon>
        <taxon>Neoptera</taxon>
        <taxon>Paraneoptera</taxon>
        <taxon>Thysanoptera</taxon>
        <taxon>Terebrantia</taxon>
        <taxon>Thripoidea</taxon>
        <taxon>Thripidae</taxon>
        <taxon>Thrips</taxon>
    </lineage>
</organism>
<evidence type="ECO:0000256" key="2">
    <source>
        <dbReference type="ARBA" id="ARBA00004123"/>
    </source>
</evidence>
<dbReference type="GO" id="GO:0048476">
    <property type="term" value="C:Holliday junction resolvase complex"/>
    <property type="evidence" value="ECO:0007669"/>
    <property type="project" value="InterPro"/>
</dbReference>
<evidence type="ECO:0000259" key="15">
    <source>
        <dbReference type="SMART" id="SM00891"/>
    </source>
</evidence>
<evidence type="ECO:0000256" key="5">
    <source>
        <dbReference type="ARBA" id="ARBA00022723"/>
    </source>
</evidence>
<feature type="compositionally biased region" description="Basic and acidic residues" evidence="14">
    <location>
        <begin position="158"/>
        <end position="184"/>
    </location>
</feature>
<dbReference type="InterPro" id="IPR006166">
    <property type="entry name" value="ERCC4_domain"/>
</dbReference>
<dbReference type="FunCoup" id="A0A6P8YC21">
    <property type="interactions" value="532"/>
</dbReference>
<evidence type="ECO:0000313" key="17">
    <source>
        <dbReference type="RefSeq" id="XP_034234345.1"/>
    </source>
</evidence>
<keyword evidence="16" id="KW-1185">Reference proteome</keyword>
<dbReference type="InterPro" id="IPR042530">
    <property type="entry name" value="EME1/EME2_C"/>
</dbReference>
<evidence type="ECO:0000256" key="12">
    <source>
        <dbReference type="ARBA" id="ARBA00023242"/>
    </source>
</evidence>
<accession>A0A6P8YC21</accession>
<evidence type="ECO:0000256" key="9">
    <source>
        <dbReference type="ARBA" id="ARBA00022842"/>
    </source>
</evidence>
<evidence type="ECO:0000256" key="7">
    <source>
        <dbReference type="ARBA" id="ARBA00022763"/>
    </source>
</evidence>
<evidence type="ECO:0000256" key="4">
    <source>
        <dbReference type="ARBA" id="ARBA00022722"/>
    </source>
</evidence>
<dbReference type="GO" id="GO:0000712">
    <property type="term" value="P:resolution of meiotic recombination intermediates"/>
    <property type="evidence" value="ECO:0007669"/>
    <property type="project" value="TreeGrafter"/>
</dbReference>
<dbReference type="InParanoid" id="A0A6P8YC21"/>
<evidence type="ECO:0000256" key="13">
    <source>
        <dbReference type="ARBA" id="ARBA00023254"/>
    </source>
</evidence>
<keyword evidence="10" id="KW-0233">DNA recombination</keyword>
<keyword evidence="13" id="KW-0469">Meiosis</keyword>
<evidence type="ECO:0000256" key="10">
    <source>
        <dbReference type="ARBA" id="ARBA00023172"/>
    </source>
</evidence>
<feature type="domain" description="ERCC4" evidence="15">
    <location>
        <begin position="209"/>
        <end position="472"/>
    </location>
</feature>
<dbReference type="GO" id="GO:0031573">
    <property type="term" value="P:mitotic intra-S DNA damage checkpoint signaling"/>
    <property type="evidence" value="ECO:0007669"/>
    <property type="project" value="TreeGrafter"/>
</dbReference>
<dbReference type="CDD" id="cd20083">
    <property type="entry name" value="XPF_nuclease_EME"/>
    <property type="match status" value="1"/>
</dbReference>
<keyword evidence="5" id="KW-0479">Metal-binding</keyword>
<comment type="similarity">
    <text evidence="3">Belongs to the EME1/MMS4 family.</text>
</comment>
<dbReference type="GO" id="GO:0046872">
    <property type="term" value="F:metal ion binding"/>
    <property type="evidence" value="ECO:0007669"/>
    <property type="project" value="UniProtKB-KW"/>
</dbReference>
<feature type="region of interest" description="Disordered" evidence="14">
    <location>
        <begin position="158"/>
        <end position="194"/>
    </location>
</feature>
<dbReference type="Gene3D" id="3.40.50.10130">
    <property type="match status" value="1"/>
</dbReference>
<dbReference type="InterPro" id="IPR033310">
    <property type="entry name" value="Mms4/EME1/EME2"/>
</dbReference>
<dbReference type="Pfam" id="PF21292">
    <property type="entry name" value="EME1-MUS81_C"/>
    <property type="match status" value="1"/>
</dbReference>
<dbReference type="InterPro" id="IPR047524">
    <property type="entry name" value="XPF_nuclease_EME1_plant/arthr"/>
</dbReference>
<evidence type="ECO:0000256" key="14">
    <source>
        <dbReference type="SAM" id="MobiDB-lite"/>
    </source>
</evidence>
<proteinExistence type="inferred from homology"/>
<dbReference type="PANTHER" id="PTHR21077">
    <property type="entry name" value="EME1 PROTEIN"/>
    <property type="match status" value="1"/>
</dbReference>
<dbReference type="PANTHER" id="PTHR21077:SF5">
    <property type="entry name" value="CROSSOVER JUNCTION ENDONUCLEASE MMS4"/>
    <property type="match status" value="1"/>
</dbReference>
<dbReference type="RefSeq" id="XP_034234345.1">
    <property type="nucleotide sequence ID" value="XM_034378454.1"/>
</dbReference>
<dbReference type="GO" id="GO:0006302">
    <property type="term" value="P:double-strand break repair"/>
    <property type="evidence" value="ECO:0007669"/>
    <property type="project" value="TreeGrafter"/>
</dbReference>